<evidence type="ECO:0000313" key="4">
    <source>
        <dbReference type="Proteomes" id="UP000244856"/>
    </source>
</evidence>
<keyword evidence="1" id="KW-1133">Transmembrane helix</keyword>
<accession>A0AA45C329</accession>
<dbReference type="EMBL" id="NCTU01000002">
    <property type="protein sequence ID" value="PUW06928.1"/>
    <property type="molecule type" value="Genomic_DNA"/>
</dbReference>
<name>A0AA45C329_CROSK</name>
<keyword evidence="1" id="KW-0472">Membrane</keyword>
<protein>
    <submittedName>
        <fullName evidence="3">Uncharacterized protein</fullName>
    </submittedName>
</protein>
<comment type="caution">
    <text evidence="3">The sequence shown here is derived from an EMBL/GenBank/DDBJ whole genome shotgun (WGS) entry which is preliminary data.</text>
</comment>
<dbReference type="EMBL" id="WAGF01000010">
    <property type="protein sequence ID" value="KAB0878519.1"/>
    <property type="molecule type" value="Genomic_DNA"/>
</dbReference>
<proteinExistence type="predicted"/>
<feature type="transmembrane region" description="Helical" evidence="1">
    <location>
        <begin position="51"/>
        <end position="74"/>
    </location>
</feature>
<reference evidence="2 5" key="2">
    <citation type="submission" date="2019-09" db="EMBL/GenBank/DDBJ databases">
        <title>Prevalence, distribution, and phylogeny of type two toxin-antitoxin genes possessed by Cronobacter species where C. sakazakii homologs follow sequence type lineages.</title>
        <authorList>
            <person name="Finkelstein S."/>
            <person name="Negrete F."/>
            <person name="Jang H."/>
            <person name="Gopinath G.R."/>
            <person name="Tall B.D."/>
        </authorList>
    </citation>
    <scope>NUCLEOTIDE SEQUENCE [LARGE SCALE GENOMIC DNA]</scope>
    <source>
        <strain evidence="2 5">MOD1_Comp4</strain>
    </source>
</reference>
<evidence type="ECO:0000256" key="1">
    <source>
        <dbReference type="SAM" id="Phobius"/>
    </source>
</evidence>
<evidence type="ECO:0000313" key="5">
    <source>
        <dbReference type="Proteomes" id="UP000439917"/>
    </source>
</evidence>
<keyword evidence="1" id="KW-0812">Transmembrane</keyword>
<gene>
    <name evidence="3" type="ORF">B7T07_01325</name>
    <name evidence="2" type="ORF">FZI38_10645</name>
</gene>
<reference evidence="3 4" key="1">
    <citation type="submission" date="2017-04" db="EMBL/GenBank/DDBJ databases">
        <title>Cronobacter sakazakii, ST83 Lineage Isolates.</title>
        <authorList>
            <person name="Chase H."/>
            <person name="Tall B."/>
            <person name="Gopinath G."/>
            <person name="Lehner A."/>
        </authorList>
    </citation>
    <scope>NUCLEOTIDE SEQUENCE [LARGE SCALE GENOMIC DNA]</scope>
    <source>
        <strain evidence="3 4">MOD1_Comp15</strain>
    </source>
</reference>
<feature type="transmembrane region" description="Helical" evidence="1">
    <location>
        <begin position="80"/>
        <end position="101"/>
    </location>
</feature>
<sequence>MMSSKVALGEIIMTLISDPIEMIRILIILTLGEVGRWLCGGGRLRERTGDLIISILLFALIRPHIISMSSIFGMRISSRTIAICIALVGSKGINRILVYIIKKRTGFDIDKVLEKKK</sequence>
<dbReference type="Proteomes" id="UP000439917">
    <property type="component" value="Unassembled WGS sequence"/>
</dbReference>
<dbReference type="Proteomes" id="UP000244856">
    <property type="component" value="Unassembled WGS sequence"/>
</dbReference>
<feature type="transmembrane region" description="Helical" evidence="1">
    <location>
        <begin position="20"/>
        <end position="39"/>
    </location>
</feature>
<dbReference type="AlphaFoldDB" id="A0AA45C329"/>
<dbReference type="RefSeq" id="WP_080322057.1">
    <property type="nucleotide sequence ID" value="NZ_CP049154.1"/>
</dbReference>
<evidence type="ECO:0000313" key="2">
    <source>
        <dbReference type="EMBL" id="KAB0878519.1"/>
    </source>
</evidence>
<organism evidence="3 4">
    <name type="scientific">Cronobacter sakazakii</name>
    <name type="common">Enterobacter sakazakii</name>
    <dbReference type="NCBI Taxonomy" id="28141"/>
    <lineage>
        <taxon>Bacteria</taxon>
        <taxon>Pseudomonadati</taxon>
        <taxon>Pseudomonadota</taxon>
        <taxon>Gammaproteobacteria</taxon>
        <taxon>Enterobacterales</taxon>
        <taxon>Enterobacteriaceae</taxon>
        <taxon>Cronobacter</taxon>
    </lineage>
</organism>
<evidence type="ECO:0000313" key="3">
    <source>
        <dbReference type="EMBL" id="PUW06928.1"/>
    </source>
</evidence>